<dbReference type="AlphaFoldDB" id="A0A1A7X102"/>
<dbReference type="PANTHER" id="PTHR12392:SF0">
    <property type="entry name" value="LADININ-1"/>
    <property type="match status" value="1"/>
</dbReference>
<dbReference type="InterPro" id="IPR017404">
    <property type="entry name" value="Ladinin_1"/>
</dbReference>
<accession>A0A1A7X102</accession>
<evidence type="ECO:0000313" key="2">
    <source>
        <dbReference type="EMBL" id="SBP11479.1"/>
    </source>
</evidence>
<proteinExistence type="predicted"/>
<feature type="compositionally biased region" description="Polar residues" evidence="1">
    <location>
        <begin position="102"/>
        <end position="113"/>
    </location>
</feature>
<evidence type="ECO:0000256" key="1">
    <source>
        <dbReference type="SAM" id="MobiDB-lite"/>
    </source>
</evidence>
<dbReference type="PANTHER" id="PTHR12392">
    <property type="entry name" value="LADININ 1"/>
    <property type="match status" value="1"/>
</dbReference>
<reference evidence="2" key="2">
    <citation type="submission" date="2016-06" db="EMBL/GenBank/DDBJ databases">
        <title>The genome of a short-lived fish provides insights into sex chromosome evolution and the genetic control of aging.</title>
        <authorList>
            <person name="Reichwald K."/>
            <person name="Felder M."/>
            <person name="Petzold A."/>
            <person name="Koch P."/>
            <person name="Groth M."/>
            <person name="Platzer M."/>
        </authorList>
    </citation>
    <scope>NUCLEOTIDE SEQUENCE</scope>
    <source>
        <tissue evidence="2">Brain</tissue>
    </source>
</reference>
<organism evidence="2">
    <name type="scientific">Iconisemion striatum</name>
    <dbReference type="NCBI Taxonomy" id="60296"/>
    <lineage>
        <taxon>Eukaryota</taxon>
        <taxon>Metazoa</taxon>
        <taxon>Chordata</taxon>
        <taxon>Craniata</taxon>
        <taxon>Vertebrata</taxon>
        <taxon>Euteleostomi</taxon>
        <taxon>Actinopterygii</taxon>
        <taxon>Neopterygii</taxon>
        <taxon>Teleostei</taxon>
        <taxon>Neoteleostei</taxon>
        <taxon>Acanthomorphata</taxon>
        <taxon>Ovalentaria</taxon>
        <taxon>Atherinomorphae</taxon>
        <taxon>Cyprinodontiformes</taxon>
        <taxon>Nothobranchiidae</taxon>
        <taxon>Iconisemion</taxon>
    </lineage>
</organism>
<dbReference type="EMBL" id="HADW01010079">
    <property type="protein sequence ID" value="SBP11479.1"/>
    <property type="molecule type" value="Transcribed_RNA"/>
</dbReference>
<reference evidence="2" key="1">
    <citation type="submission" date="2016-05" db="EMBL/GenBank/DDBJ databases">
        <authorList>
            <person name="Lavstsen T."/>
            <person name="Jespersen J.S."/>
        </authorList>
    </citation>
    <scope>NUCLEOTIDE SEQUENCE</scope>
    <source>
        <tissue evidence="2">Brain</tissue>
    </source>
</reference>
<feature type="region of interest" description="Disordered" evidence="1">
    <location>
        <begin position="93"/>
        <end position="113"/>
    </location>
</feature>
<gene>
    <name evidence="2" type="primary">LAD1</name>
</gene>
<protein>
    <submittedName>
        <fullName evidence="2">Ladinin</fullName>
    </submittedName>
</protein>
<feature type="region of interest" description="Disordered" evidence="1">
    <location>
        <begin position="37"/>
        <end position="58"/>
    </location>
</feature>
<sequence>MELLAQAAHKSEVTRSPDVAQRTLGLLEEVSRKRSLFEKDQKAQSPTSPGVSRQDFRSFTSGMSDRINVWLNKTNQAGSPLSLDLRNVDISSKRSLFENRGENSVSKTSPAPK</sequence>
<name>A0A1A7X102_9TELE</name>
<dbReference type="GO" id="GO:0005198">
    <property type="term" value="F:structural molecule activity"/>
    <property type="evidence" value="ECO:0007669"/>
    <property type="project" value="InterPro"/>
</dbReference>
<feature type="compositionally biased region" description="Polar residues" evidence="1">
    <location>
        <begin position="43"/>
        <end position="58"/>
    </location>
</feature>